<dbReference type="RefSeq" id="XP_033403205.1">
    <property type="nucleotide sequence ID" value="XM_033545914.1"/>
</dbReference>
<gene>
    <name evidence="2" type="ORF">K452DRAFT_354867</name>
</gene>
<feature type="compositionally biased region" description="Basic and acidic residues" evidence="1">
    <location>
        <begin position="279"/>
        <end position="303"/>
    </location>
</feature>
<proteinExistence type="predicted"/>
<evidence type="ECO:0000313" key="3">
    <source>
        <dbReference type="Proteomes" id="UP000799438"/>
    </source>
</evidence>
<dbReference type="AlphaFoldDB" id="A0A6A6BX64"/>
<feature type="region of interest" description="Disordered" evidence="1">
    <location>
        <begin position="279"/>
        <end position="305"/>
    </location>
</feature>
<protein>
    <submittedName>
        <fullName evidence="2">Uncharacterized protein</fullName>
    </submittedName>
</protein>
<dbReference type="GeneID" id="54303420"/>
<keyword evidence="3" id="KW-1185">Reference proteome</keyword>
<name>A0A6A6BX64_9PEZI</name>
<evidence type="ECO:0000256" key="1">
    <source>
        <dbReference type="SAM" id="MobiDB-lite"/>
    </source>
</evidence>
<evidence type="ECO:0000313" key="2">
    <source>
        <dbReference type="EMBL" id="KAF2147497.1"/>
    </source>
</evidence>
<sequence length="698" mass="79276">MMSGSQPPARRQDPFDAFRSNLKGTSFAPFDTLSAKRWSKTLADIKSGYFKYARLTNGQLPGDDVLREQWTDCISHALINDEYFQDLVIEHALTSTSSYAFSDLNAKRNQSWLAGIYLPGFYHKFGNFSKGCDRFPPEVINQAIKSAVTTLEAILSEVAISEGVAEEYQVMPRSRTTNEFIATLFQKTQNEKHGNNMRMNLYDNLRAFGDATQSAELESSKSWLMQKYRNTLIIRKADSLIDKFGSKAMEVLEECGKCPAVAQMPRLTEEEIAMVKQLRDRSAKKEEQNKAAKPMEPKGKGESEAQTMVPEYQWLRMEVTRRYSRPICYPRWGKPLGHILTVDQSYPHPKVKSSELEDFLEEETILSESTSDILKMADDILSGREVSYKGAAALEPSPNIVSKCVEHINSETRRKLHKSSWDKMIQELASITARPDEARTATITSSVFHGFRKTMMLDNWLHVRKLFQAITVHVSSQGHDEGGDNAGNDSGDDTLQCCREAERQLVMVLAAIGTGAEDPLPWILTLDYVLCNNWRAIQARLHENHLNPDSPLLNVLIKIYNELVLFAHGAAIVAVLQRTHSQQQRNPFAWYESIRKFNSKCADTDCTRLLPNPEHIAEHQMSRIKTFMSVEACEARLGNCSVRSFISNNRQNGYNCLSELLAFYTMDEQLVILVFWYNHIFHAECSKPSQGELQVNCF</sequence>
<accession>A0A6A6BX64</accession>
<reference evidence="2" key="1">
    <citation type="journal article" date="2020" name="Stud. Mycol.">
        <title>101 Dothideomycetes genomes: a test case for predicting lifestyles and emergence of pathogens.</title>
        <authorList>
            <person name="Haridas S."/>
            <person name="Albert R."/>
            <person name="Binder M."/>
            <person name="Bloem J."/>
            <person name="Labutti K."/>
            <person name="Salamov A."/>
            <person name="Andreopoulos B."/>
            <person name="Baker S."/>
            <person name="Barry K."/>
            <person name="Bills G."/>
            <person name="Bluhm B."/>
            <person name="Cannon C."/>
            <person name="Castanera R."/>
            <person name="Culley D."/>
            <person name="Daum C."/>
            <person name="Ezra D."/>
            <person name="Gonzalez J."/>
            <person name="Henrissat B."/>
            <person name="Kuo A."/>
            <person name="Liang C."/>
            <person name="Lipzen A."/>
            <person name="Lutzoni F."/>
            <person name="Magnuson J."/>
            <person name="Mondo S."/>
            <person name="Nolan M."/>
            <person name="Ohm R."/>
            <person name="Pangilinan J."/>
            <person name="Park H.-J."/>
            <person name="Ramirez L."/>
            <person name="Alfaro M."/>
            <person name="Sun H."/>
            <person name="Tritt A."/>
            <person name="Yoshinaga Y."/>
            <person name="Zwiers L.-H."/>
            <person name="Turgeon B."/>
            <person name="Goodwin S."/>
            <person name="Spatafora J."/>
            <person name="Crous P."/>
            <person name="Grigoriev I."/>
        </authorList>
    </citation>
    <scope>NUCLEOTIDE SEQUENCE</scope>
    <source>
        <strain evidence="2">CBS 121167</strain>
    </source>
</reference>
<dbReference type="EMBL" id="ML995474">
    <property type="protein sequence ID" value="KAF2147497.1"/>
    <property type="molecule type" value="Genomic_DNA"/>
</dbReference>
<dbReference type="OrthoDB" id="3819974at2759"/>
<dbReference type="Proteomes" id="UP000799438">
    <property type="component" value="Unassembled WGS sequence"/>
</dbReference>
<organism evidence="2 3">
    <name type="scientific">Aplosporella prunicola CBS 121167</name>
    <dbReference type="NCBI Taxonomy" id="1176127"/>
    <lineage>
        <taxon>Eukaryota</taxon>
        <taxon>Fungi</taxon>
        <taxon>Dikarya</taxon>
        <taxon>Ascomycota</taxon>
        <taxon>Pezizomycotina</taxon>
        <taxon>Dothideomycetes</taxon>
        <taxon>Dothideomycetes incertae sedis</taxon>
        <taxon>Botryosphaeriales</taxon>
        <taxon>Aplosporellaceae</taxon>
        <taxon>Aplosporella</taxon>
    </lineage>
</organism>